<dbReference type="EMBL" id="CP143784">
    <property type="protein sequence ID" value="WVN85733.1"/>
    <property type="molecule type" value="Genomic_DNA"/>
</dbReference>
<dbReference type="Gene3D" id="2.130.10.10">
    <property type="entry name" value="YVTN repeat-like/Quinoprotein amine dehydrogenase"/>
    <property type="match status" value="1"/>
</dbReference>
<dbReference type="GeneID" id="91085098"/>
<dbReference type="GO" id="GO:0005789">
    <property type="term" value="C:endoplasmic reticulum membrane"/>
    <property type="evidence" value="ECO:0007669"/>
    <property type="project" value="UniProtKB-SubCell"/>
</dbReference>
<dbReference type="PROSITE" id="PS50156">
    <property type="entry name" value="SSD"/>
    <property type="match status" value="1"/>
</dbReference>
<keyword evidence="12" id="KW-0333">Golgi apparatus</keyword>
<dbReference type="PANTHER" id="PTHR46378:SF1">
    <property type="entry name" value="STEROL REGULATORY ELEMENT-BINDING PROTEIN CLEAVAGE-ACTIVATING PROTEIN"/>
    <property type="match status" value="1"/>
</dbReference>
<feature type="region of interest" description="Disordered" evidence="20">
    <location>
        <begin position="1196"/>
        <end position="1221"/>
    </location>
</feature>
<dbReference type="PANTHER" id="PTHR46378">
    <property type="entry name" value="STEROL REGULATORY ELEMENT-BINDING PROTEIN CLEAVAGE-ACTIVATING PROTEIN"/>
    <property type="match status" value="1"/>
</dbReference>
<evidence type="ECO:0000256" key="9">
    <source>
        <dbReference type="ARBA" id="ARBA00022737"/>
    </source>
</evidence>
<keyword evidence="15 21" id="KW-0472">Membrane</keyword>
<dbReference type="InterPro" id="IPR015943">
    <property type="entry name" value="WD40/YVTN_repeat-like_dom_sf"/>
</dbReference>
<feature type="transmembrane region" description="Helical" evidence="21">
    <location>
        <begin position="630"/>
        <end position="649"/>
    </location>
</feature>
<gene>
    <name evidence="23" type="ORF">L203_100884</name>
</gene>
<accession>A0AAJ8JNV1</accession>
<dbReference type="Proteomes" id="UP000094043">
    <property type="component" value="Chromosome 1"/>
</dbReference>
<comment type="subcellular location">
    <subcellularLocation>
        <location evidence="2">Cytoplasmic vesicle</location>
        <location evidence="2">COPII-coated vesicle membrane</location>
        <topology evidence="2">Multi-pass membrane protein</topology>
    </subcellularLocation>
    <subcellularLocation>
        <location evidence="1">Endoplasmic reticulum membrane</location>
        <topology evidence="1">Multi-pass membrane protein</topology>
    </subcellularLocation>
    <subcellularLocation>
        <location evidence="3">Golgi apparatus membrane</location>
        <topology evidence="3">Multi-pass membrane protein</topology>
    </subcellularLocation>
</comment>
<dbReference type="GO" id="GO:0045540">
    <property type="term" value="P:regulation of cholesterol biosynthetic process"/>
    <property type="evidence" value="ECO:0007669"/>
    <property type="project" value="TreeGrafter"/>
</dbReference>
<feature type="compositionally biased region" description="Polar residues" evidence="20">
    <location>
        <begin position="1159"/>
        <end position="1168"/>
    </location>
</feature>
<evidence type="ECO:0000256" key="3">
    <source>
        <dbReference type="ARBA" id="ARBA00004653"/>
    </source>
</evidence>
<feature type="region of interest" description="Disordered" evidence="20">
    <location>
        <begin position="1399"/>
        <end position="1470"/>
    </location>
</feature>
<dbReference type="InterPro" id="IPR053958">
    <property type="entry name" value="HMGCR/SNAP/NPC1-like_SSD"/>
</dbReference>
<dbReference type="InterPro" id="IPR030225">
    <property type="entry name" value="SCAP"/>
</dbReference>
<protein>
    <recommendedName>
        <fullName evidence="5">Sterol regulatory element-binding protein cleavage-activating protein</fullName>
    </recommendedName>
</protein>
<keyword evidence="6" id="KW-0153">Cholesterol metabolism</keyword>
<evidence type="ECO:0000259" key="22">
    <source>
        <dbReference type="PROSITE" id="PS50156"/>
    </source>
</evidence>
<keyword evidence="24" id="KW-1185">Reference proteome</keyword>
<dbReference type="InterPro" id="IPR000731">
    <property type="entry name" value="SSD"/>
</dbReference>
<keyword evidence="10" id="KW-0256">Endoplasmic reticulum</keyword>
<feature type="domain" description="SSD" evidence="22">
    <location>
        <begin position="416"/>
        <end position="582"/>
    </location>
</feature>
<evidence type="ECO:0000256" key="6">
    <source>
        <dbReference type="ARBA" id="ARBA00022548"/>
    </source>
</evidence>
<evidence type="ECO:0000256" key="13">
    <source>
        <dbReference type="ARBA" id="ARBA00023098"/>
    </source>
</evidence>
<feature type="transmembrane region" description="Helical" evidence="21">
    <location>
        <begin position="447"/>
        <end position="474"/>
    </location>
</feature>
<evidence type="ECO:0000256" key="16">
    <source>
        <dbReference type="ARBA" id="ARBA00023166"/>
    </source>
</evidence>
<feature type="compositionally biased region" description="Polar residues" evidence="20">
    <location>
        <begin position="1"/>
        <end position="24"/>
    </location>
</feature>
<dbReference type="GO" id="GO:0032936">
    <property type="term" value="C:SREBP-SCAP complex"/>
    <property type="evidence" value="ECO:0007669"/>
    <property type="project" value="TreeGrafter"/>
</dbReference>
<evidence type="ECO:0000256" key="19">
    <source>
        <dbReference type="ARBA" id="ARBA00045958"/>
    </source>
</evidence>
<reference evidence="23" key="3">
    <citation type="submission" date="2024-01" db="EMBL/GenBank/DDBJ databases">
        <authorList>
            <person name="Coelho M.A."/>
            <person name="David-Palma M."/>
            <person name="Shea T."/>
            <person name="Sun S."/>
            <person name="Cuomo C.A."/>
            <person name="Heitman J."/>
        </authorList>
    </citation>
    <scope>NUCLEOTIDE SEQUENCE</scope>
    <source>
        <strain evidence="23">CBS 7841</strain>
    </source>
</reference>
<feature type="region of interest" description="Disordered" evidence="20">
    <location>
        <begin position="1"/>
        <end position="29"/>
    </location>
</feature>
<proteinExistence type="inferred from homology"/>
<feature type="region of interest" description="Disordered" evidence="20">
    <location>
        <begin position="1150"/>
        <end position="1181"/>
    </location>
</feature>
<keyword evidence="17" id="KW-0325">Glycoprotein</keyword>
<keyword evidence="14" id="KW-0446">Lipid-binding</keyword>
<evidence type="ECO:0000256" key="20">
    <source>
        <dbReference type="SAM" id="MobiDB-lite"/>
    </source>
</evidence>
<keyword evidence="18" id="KW-0753">Steroid metabolism</keyword>
<dbReference type="GO" id="GO:0008203">
    <property type="term" value="P:cholesterol metabolic process"/>
    <property type="evidence" value="ECO:0007669"/>
    <property type="project" value="UniProtKB-KW"/>
</dbReference>
<evidence type="ECO:0000256" key="12">
    <source>
        <dbReference type="ARBA" id="ARBA00023034"/>
    </source>
</evidence>
<evidence type="ECO:0000256" key="21">
    <source>
        <dbReference type="SAM" id="Phobius"/>
    </source>
</evidence>
<name>A0AAJ8JNV1_9TREE</name>
<sequence length="1470" mass="160861">MSRQSSSPNAVASKSTSYVGSGNPRQRHRHDVGVANNLNLSLSDSAGLKQSVGRRRKRNVKRRRISIWRKGLVTEAFRKFGEHCARNQIRTLLIDCLVMTNLLYPSLALYLQKNFSSHPSSSATYNTNHVTIQGQSGLFKYPGAGNPLSLFTLDSLFSSPPPLLPRLTWAGWWERDIQEWKDEGWTVARSLPHDAEEMLRKDDIVWLMRIGWADVADVLDHDVEADERGWEIRDEQLLDLIRNMSEQWEVSNPSSGQGCVRYPQVPYLNSQDKVESEPSLPPCYILSPLADGLYSNVSVIPIPSLTRVNHKSSMSTEDVHLGWSPNTGNIYHTFAIPFHVPRNNSAQFEQEWKSALKDAAKQVQGEVFTEARGPKSGGGDQTGDWFVSYSSPVTPASQQTLTTHFPSPQPGTISSPPTIIIILYAILFFTLMWQLSNASKAHSRFGLAFTGVVQLCCSSVMSFSILALLGWNGWGLSHAESSLPTYILPFVIVVVGAENMSTLTKAIFSIPFTHSVPVRIGLGLSKVGTTISLTSLTDLAVLAIVWLCVNLKPVREFCLFAAVVIITDWFMLQTFFLTVLSIDAQRLELADVLASNKIEQVSSVEQEKDKDEQHDGRQGSLWKNMLRARITKGGSLLLLLFIVALLYWLTDRHNMSLNTTASLYGYTPSSKPAFTSNTFIPTPSSSVNKPQSISALSPAEKLWHALNPQGRSLIQVLVPTASIIVLPKTGHSMLPQDLRKLSPPASRFVIPPFKVLCQIVKIVVFPQAVTAGALYFLLLYLLKDSDLLDAQRNRLGRMDDLQGDEQDFLGPVKNLNAISNNLCAYMLPCSHEADVDFVSSNSEGKVAVSVAIDNTVCLWRFGDSYETGTREPLRTALDREDAIVAVTVSEDGRHIAVCAESGAIQLWEVPEEGAAVPQPIRKAKHTAKIYGMAFDEDETQADDPFTINNSEKASAHSATLLVACGDGSVITVSEHASLKAIPSLEVTNHATSCVKFIRDTHGALAVVVAGQHEVEMWRKEGSRWENRPFKAKRFDKDRITALSSMNTHLPGVFAVGHRSGSVTLFDESYGELSMVPLSTSIGGIRKIEIARPPSMKCTGCGLQSVAGYIVISSTTSLVSLDRIAPCTTSFCRCTRQVSLSEDVSLIAHRNESPARDKPNTLTIPPSNIRSRHASGSSPLKPPSLFLPVSNGDFPLSSHGGSRRLSNIHTKDDDSAFKPLPSSFGRTSPFTLSSNIPTSLNTELEVTSLGGITVQGATGDGWAIIDDDMLIGIRKGRDGIDDDQWQIWCVDLSAPWDATGLVVNVIDFPDLLERSMNTSINATTRRNSTSSISMKDRRTERLLSLNGRASFPEQVGSFSVPTFDALGYVEVCGINKLGDKGLVGGFGNRLGIISLIRPEKKSGKERSSMEGQLGGVGVSDLTPTQKRQAGTTVSPPPPPAKKQNVPSGSSYNVHGVSKLTNTLETKKEKES</sequence>
<evidence type="ECO:0000256" key="10">
    <source>
        <dbReference type="ARBA" id="ARBA00022824"/>
    </source>
</evidence>
<feature type="transmembrane region" description="Helical" evidence="21">
    <location>
        <begin position="486"/>
        <end position="508"/>
    </location>
</feature>
<evidence type="ECO:0000256" key="11">
    <source>
        <dbReference type="ARBA" id="ARBA00022989"/>
    </source>
</evidence>
<dbReference type="InterPro" id="IPR036322">
    <property type="entry name" value="WD40_repeat_dom_sf"/>
</dbReference>
<keyword evidence="11 21" id="KW-1133">Transmembrane helix</keyword>
<dbReference type="GO" id="GO:0032933">
    <property type="term" value="P:SREBP signaling pathway"/>
    <property type="evidence" value="ECO:0007669"/>
    <property type="project" value="InterPro"/>
</dbReference>
<evidence type="ECO:0000256" key="17">
    <source>
        <dbReference type="ARBA" id="ARBA00023180"/>
    </source>
</evidence>
<evidence type="ECO:0000313" key="23">
    <source>
        <dbReference type="EMBL" id="WVN85733.1"/>
    </source>
</evidence>
<evidence type="ECO:0000256" key="1">
    <source>
        <dbReference type="ARBA" id="ARBA00004477"/>
    </source>
</evidence>
<evidence type="ECO:0000256" key="2">
    <source>
        <dbReference type="ARBA" id="ARBA00004557"/>
    </source>
</evidence>
<dbReference type="RefSeq" id="XP_066066433.1">
    <property type="nucleotide sequence ID" value="XM_066210336.1"/>
</dbReference>
<organism evidence="23 24">
    <name type="scientific">Cryptococcus depauperatus CBS 7841</name>
    <dbReference type="NCBI Taxonomy" id="1295531"/>
    <lineage>
        <taxon>Eukaryota</taxon>
        <taxon>Fungi</taxon>
        <taxon>Dikarya</taxon>
        <taxon>Basidiomycota</taxon>
        <taxon>Agaricomycotina</taxon>
        <taxon>Tremellomycetes</taxon>
        <taxon>Tremellales</taxon>
        <taxon>Cryptococcaceae</taxon>
        <taxon>Cryptococcus</taxon>
    </lineage>
</organism>
<keyword evidence="13" id="KW-0443">Lipid metabolism</keyword>
<comment type="similarity">
    <text evidence="4">Belongs to the WD repeat SCAP family.</text>
</comment>
<feature type="transmembrane region" description="Helical" evidence="21">
    <location>
        <begin position="559"/>
        <end position="580"/>
    </location>
</feature>
<evidence type="ECO:0000256" key="8">
    <source>
        <dbReference type="ARBA" id="ARBA00022692"/>
    </source>
</evidence>
<dbReference type="GO" id="GO:0032934">
    <property type="term" value="F:sterol binding"/>
    <property type="evidence" value="ECO:0007669"/>
    <property type="project" value="InterPro"/>
</dbReference>
<feature type="compositionally biased region" description="Polar residues" evidence="20">
    <location>
        <begin position="1420"/>
        <end position="1432"/>
    </location>
</feature>
<evidence type="ECO:0000256" key="14">
    <source>
        <dbReference type="ARBA" id="ARBA00023121"/>
    </source>
</evidence>
<keyword evidence="16" id="KW-1207">Sterol metabolism</keyword>
<evidence type="ECO:0000313" key="24">
    <source>
        <dbReference type="Proteomes" id="UP000094043"/>
    </source>
</evidence>
<evidence type="ECO:0000256" key="5">
    <source>
        <dbReference type="ARBA" id="ARBA00019541"/>
    </source>
</evidence>
<dbReference type="SUPFAM" id="SSF82866">
    <property type="entry name" value="Multidrug efflux transporter AcrB transmembrane domain"/>
    <property type="match status" value="1"/>
</dbReference>
<evidence type="ECO:0000256" key="15">
    <source>
        <dbReference type="ARBA" id="ARBA00023136"/>
    </source>
</evidence>
<evidence type="ECO:0000256" key="7">
    <source>
        <dbReference type="ARBA" id="ARBA00022574"/>
    </source>
</evidence>
<feature type="transmembrane region" description="Helical" evidence="21">
    <location>
        <begin position="520"/>
        <end position="547"/>
    </location>
</feature>
<keyword evidence="9" id="KW-0677">Repeat</keyword>
<evidence type="ECO:0000256" key="18">
    <source>
        <dbReference type="ARBA" id="ARBA00023221"/>
    </source>
</evidence>
<dbReference type="KEGG" id="cdep:91085098"/>
<dbReference type="SUPFAM" id="SSF50978">
    <property type="entry name" value="WD40 repeat-like"/>
    <property type="match status" value="1"/>
</dbReference>
<keyword evidence="7" id="KW-0853">WD repeat</keyword>
<evidence type="ECO:0000256" key="4">
    <source>
        <dbReference type="ARBA" id="ARBA00007410"/>
    </source>
</evidence>
<reference evidence="23" key="2">
    <citation type="journal article" date="2022" name="Elife">
        <title>Obligate sexual reproduction of a homothallic fungus closely related to the Cryptococcus pathogenic species complex.</title>
        <authorList>
            <person name="Passer A.R."/>
            <person name="Clancey S.A."/>
            <person name="Shea T."/>
            <person name="David-Palma M."/>
            <person name="Averette A.F."/>
            <person name="Boekhout T."/>
            <person name="Porcel B.M."/>
            <person name="Nowrousian M."/>
            <person name="Cuomo C.A."/>
            <person name="Sun S."/>
            <person name="Heitman J."/>
            <person name="Coelho M.A."/>
        </authorList>
    </citation>
    <scope>NUCLEOTIDE SEQUENCE</scope>
    <source>
        <strain evidence="23">CBS 7841</strain>
    </source>
</reference>
<feature type="transmembrane region" description="Helical" evidence="21">
    <location>
        <begin position="417"/>
        <end position="435"/>
    </location>
</feature>
<dbReference type="SMART" id="SM00320">
    <property type="entry name" value="WD40"/>
    <property type="match status" value="4"/>
</dbReference>
<dbReference type="InterPro" id="IPR001680">
    <property type="entry name" value="WD40_rpt"/>
</dbReference>
<dbReference type="GO" id="GO:0000139">
    <property type="term" value="C:Golgi membrane"/>
    <property type="evidence" value="ECO:0007669"/>
    <property type="project" value="UniProtKB-SubCell"/>
</dbReference>
<keyword evidence="8 21" id="KW-0812">Transmembrane</keyword>
<reference evidence="23" key="1">
    <citation type="submission" date="2016-06" db="EMBL/GenBank/DDBJ databases">
        <authorList>
            <person name="Cuomo C."/>
            <person name="Litvintseva A."/>
            <person name="Heitman J."/>
            <person name="Chen Y."/>
            <person name="Sun S."/>
            <person name="Springer D."/>
            <person name="Dromer F."/>
            <person name="Young S."/>
            <person name="Zeng Q."/>
            <person name="Chapman S."/>
            <person name="Gujja S."/>
            <person name="Saif S."/>
            <person name="Birren B."/>
        </authorList>
    </citation>
    <scope>NUCLEOTIDE SEQUENCE</scope>
    <source>
        <strain evidence="23">CBS 7841</strain>
    </source>
</reference>
<dbReference type="Pfam" id="PF12349">
    <property type="entry name" value="Sterol-sensing"/>
    <property type="match status" value="1"/>
</dbReference>
<dbReference type="GO" id="GO:0012507">
    <property type="term" value="C:ER to Golgi transport vesicle membrane"/>
    <property type="evidence" value="ECO:0007669"/>
    <property type="project" value="UniProtKB-SubCell"/>
</dbReference>
<comment type="function">
    <text evidence="19">Escort protein required for cholesterol as well as lipid homeostasis. Regulates export of the SCAP-SREBP complex from the endoplasmic reticulum to the Golgi upon low cholesterol, thereby regulating the processing of sterol regulatory element-binding proteins (SREBPs) SREBF1/SREBP1 and SREBF2/SREBP2. At high sterol concentrations, formation of a ternary complex with INSIG (INSIG1 or INSIG2) leads to mask the ER export signal in SCAP, promoting retention of the complex in the endoplasmic reticulum. Low sterol concentrations trigger release of INSIG, a conformational change in the SSD domain of SCAP, unmasking of the ER export signal, promoting recruitment into COPII-coated vesicles and transport of the SCAP-SREBP to the Golgi: in the Golgi, SREBPs are then processed, releasing the transcription factor fragment of SREBPs from the membrane, its import into the nucleus and up-regulation of LDLR, INSIG1 and the mevalonate pathway. Binds cholesterol via its SSD domain.</text>
</comment>